<keyword evidence="2" id="KW-1185">Reference proteome</keyword>
<dbReference type="EMBL" id="JAUSTW010000005">
    <property type="protein sequence ID" value="MDQ0200212.1"/>
    <property type="molecule type" value="Genomic_DNA"/>
</dbReference>
<protein>
    <submittedName>
        <fullName evidence="1">Spore coat protein B</fullName>
    </submittedName>
</protein>
<proteinExistence type="predicted"/>
<accession>A0ABT9XXB0</accession>
<evidence type="ECO:0000313" key="1">
    <source>
        <dbReference type="EMBL" id="MDQ0200212.1"/>
    </source>
</evidence>
<sequence length="139" mass="15994">MAFIDMIRSFSGKVIRIDRGGPDSRIGKLLDVYDDHLVLLTEEDGVVYYNTEHIKSVTENTNEKLDCNFEIPEGFEYKKADNFNSLLSTLKYQWVKINRGGPEKIEGILGDVNNDNLLLINKEEIVRISMFHLRNISLD</sequence>
<dbReference type="RefSeq" id="WP_307409815.1">
    <property type="nucleotide sequence ID" value="NZ_JAUSTW010000005.1"/>
</dbReference>
<keyword evidence="1" id="KW-0167">Capsid protein</keyword>
<keyword evidence="1" id="KW-0946">Virion</keyword>
<name>A0ABT9XXB0_9BACI</name>
<comment type="caution">
    <text evidence="1">The sequence shown here is derived from an EMBL/GenBank/DDBJ whole genome shotgun (WGS) entry which is preliminary data.</text>
</comment>
<evidence type="ECO:0000313" key="2">
    <source>
        <dbReference type="Proteomes" id="UP001224122"/>
    </source>
</evidence>
<gene>
    <name evidence="1" type="ORF">J2S10_003395</name>
</gene>
<organism evidence="1 2">
    <name type="scientific">Neobacillus ginsengisoli</name>
    <dbReference type="NCBI Taxonomy" id="904295"/>
    <lineage>
        <taxon>Bacteria</taxon>
        <taxon>Bacillati</taxon>
        <taxon>Bacillota</taxon>
        <taxon>Bacilli</taxon>
        <taxon>Bacillales</taxon>
        <taxon>Bacillaceae</taxon>
        <taxon>Neobacillus</taxon>
    </lineage>
</organism>
<dbReference type="Proteomes" id="UP001224122">
    <property type="component" value="Unassembled WGS sequence"/>
</dbReference>
<reference evidence="1 2" key="1">
    <citation type="submission" date="2023-07" db="EMBL/GenBank/DDBJ databases">
        <title>Genomic Encyclopedia of Type Strains, Phase IV (KMG-IV): sequencing the most valuable type-strain genomes for metagenomic binning, comparative biology and taxonomic classification.</title>
        <authorList>
            <person name="Goeker M."/>
        </authorList>
    </citation>
    <scope>NUCLEOTIDE SEQUENCE [LARGE SCALE GENOMIC DNA]</scope>
    <source>
        <strain evidence="1 2">DSM 27594</strain>
    </source>
</reference>